<dbReference type="RefSeq" id="WP_189217486.1">
    <property type="nucleotide sequence ID" value="NZ_BMQK01000006.1"/>
</dbReference>
<organism evidence="11 12">
    <name type="scientific">Streptomyces ruber</name>
    <dbReference type="NCBI Taxonomy" id="83378"/>
    <lineage>
        <taxon>Bacteria</taxon>
        <taxon>Bacillati</taxon>
        <taxon>Actinomycetota</taxon>
        <taxon>Actinomycetes</taxon>
        <taxon>Kitasatosporales</taxon>
        <taxon>Streptomycetaceae</taxon>
        <taxon>Streptomyces</taxon>
    </lineage>
</organism>
<feature type="binding site" evidence="7">
    <location>
        <position position="303"/>
    </location>
    <ligand>
        <name>2-oxoglutarate</name>
        <dbReference type="ChEBI" id="CHEBI:16810"/>
    </ligand>
</feature>
<evidence type="ECO:0000313" key="11">
    <source>
        <dbReference type="EMBL" id="GGQ59561.1"/>
    </source>
</evidence>
<dbReference type="GO" id="GO:0016491">
    <property type="term" value="F:oxidoreductase activity"/>
    <property type="evidence" value="ECO:0007669"/>
    <property type="project" value="UniProtKB-KW"/>
</dbReference>
<keyword evidence="4" id="KW-0560">Oxidoreductase</keyword>
<feature type="domain" description="TauD/TfdA-like" evidence="10">
    <location>
        <begin position="142"/>
        <end position="308"/>
    </location>
</feature>
<feature type="region of interest" description="Disordered" evidence="9">
    <location>
        <begin position="315"/>
        <end position="337"/>
    </location>
</feature>
<gene>
    <name evidence="11" type="primary">asnO</name>
    <name evidence="11" type="ORF">GCM10010145_31900</name>
</gene>
<feature type="binding site" evidence="7">
    <location>
        <position position="307"/>
    </location>
    <ligand>
        <name>2-oxoglutarate</name>
        <dbReference type="ChEBI" id="CHEBI:16810"/>
    </ligand>
</feature>
<evidence type="ECO:0000256" key="8">
    <source>
        <dbReference type="PIRSR" id="PIRSR019543-2"/>
    </source>
</evidence>
<evidence type="ECO:0000256" key="2">
    <source>
        <dbReference type="ARBA" id="ARBA00008425"/>
    </source>
</evidence>
<comment type="caution">
    <text evidence="11">The sequence shown here is derived from an EMBL/GenBank/DDBJ whole genome shotgun (WGS) entry which is preliminary data.</text>
</comment>
<evidence type="ECO:0000256" key="9">
    <source>
        <dbReference type="SAM" id="MobiDB-lite"/>
    </source>
</evidence>
<keyword evidence="3 8" id="KW-0479">Metal-binding</keyword>
<dbReference type="InterPro" id="IPR042098">
    <property type="entry name" value="TauD-like_sf"/>
</dbReference>
<dbReference type="InterPro" id="IPR003819">
    <property type="entry name" value="TauD/TfdA-like"/>
</dbReference>
<protein>
    <submittedName>
        <fullName evidence="11">L-asparagine oxygenase</fullName>
    </submittedName>
</protein>
<dbReference type="Proteomes" id="UP000620156">
    <property type="component" value="Unassembled WGS sequence"/>
</dbReference>
<dbReference type="PANTHER" id="PTHR10696:SF56">
    <property type="entry name" value="TAUD_TFDA-LIKE DOMAIN-CONTAINING PROTEIN"/>
    <property type="match status" value="1"/>
</dbReference>
<feature type="binding site" evidence="7">
    <location>
        <position position="182"/>
    </location>
    <ligand>
        <name>2-oxoglutarate</name>
        <dbReference type="ChEBI" id="CHEBI:16810"/>
    </ligand>
</feature>
<dbReference type="EMBL" id="BMQK01000006">
    <property type="protein sequence ID" value="GGQ59561.1"/>
    <property type="molecule type" value="Genomic_DNA"/>
</dbReference>
<evidence type="ECO:0000256" key="5">
    <source>
        <dbReference type="ARBA" id="ARBA00023004"/>
    </source>
</evidence>
<feature type="binding site" evidence="8">
    <location>
        <position position="156"/>
    </location>
    <ligand>
        <name>Fe cation</name>
        <dbReference type="ChEBI" id="CHEBI:24875"/>
    </ligand>
</feature>
<dbReference type="SUPFAM" id="SSF51197">
    <property type="entry name" value="Clavaminate synthase-like"/>
    <property type="match status" value="1"/>
</dbReference>
<dbReference type="AlphaFoldDB" id="A0A918BCL3"/>
<evidence type="ECO:0000256" key="1">
    <source>
        <dbReference type="ARBA" id="ARBA00001954"/>
    </source>
</evidence>
<reference evidence="11" key="2">
    <citation type="submission" date="2020-09" db="EMBL/GenBank/DDBJ databases">
        <authorList>
            <person name="Sun Q."/>
            <person name="Ohkuma M."/>
        </authorList>
    </citation>
    <scope>NUCLEOTIDE SEQUENCE</scope>
    <source>
        <strain evidence="11">JCM 3131</strain>
    </source>
</reference>
<comment type="similarity">
    <text evidence="2">Belongs to the clavaminate synthase family.</text>
</comment>
<dbReference type="PANTHER" id="PTHR10696">
    <property type="entry name" value="GAMMA-BUTYROBETAINE HYDROXYLASE-RELATED"/>
    <property type="match status" value="1"/>
</dbReference>
<dbReference type="InterPro" id="IPR014503">
    <property type="entry name" value="Clavaminate_syn-like"/>
</dbReference>
<dbReference type="InterPro" id="IPR050411">
    <property type="entry name" value="AlphaKG_dependent_hydroxylases"/>
</dbReference>
<dbReference type="Gene3D" id="3.60.130.10">
    <property type="entry name" value="Clavaminate synthase-like"/>
    <property type="match status" value="1"/>
</dbReference>
<sequence>MELGAAPARALDQRTTRELTTTARTLLTDHDHEHAHEHDDPAAHRELLSAVRRAAPALSDRTHHACRPVDTRDGLYVLKGLPVDDTALGPTPGHWSAAGAAGALHDVVLLLLSALMGAPLAWEGQQDGRFVHNIVPSPGHERAQTGASSATLLSPHTEDAFHPDRAHLLVLGCLRNHDRVATTAASVRRARLADADVELLSRPLLPILPDAAYTGARAHAGEPPAVATLWRTADGPRLRYDPAYTPLHRAAPAHRAAYRRLADELARVSVAVPLAPGDVLVLDNDLVVHGRVPFRARYDGTDRWLKRTSVRVPGRRTRPAAERHEHGYGQRTVEALA</sequence>
<feature type="compositionally biased region" description="Basic and acidic residues" evidence="9">
    <location>
        <begin position="319"/>
        <end position="328"/>
    </location>
</feature>
<evidence type="ECO:0000256" key="6">
    <source>
        <dbReference type="ARBA" id="ARBA00023194"/>
    </source>
</evidence>
<dbReference type="Pfam" id="PF02668">
    <property type="entry name" value="TauD"/>
    <property type="match status" value="1"/>
</dbReference>
<dbReference type="GO" id="GO:0005506">
    <property type="term" value="F:iron ion binding"/>
    <property type="evidence" value="ECO:0007669"/>
    <property type="project" value="InterPro"/>
</dbReference>
<evidence type="ECO:0000256" key="7">
    <source>
        <dbReference type="PIRSR" id="PIRSR019543-1"/>
    </source>
</evidence>
<name>A0A918BCL3_9ACTN</name>
<keyword evidence="12" id="KW-1185">Reference proteome</keyword>
<evidence type="ECO:0000313" key="12">
    <source>
        <dbReference type="Proteomes" id="UP000620156"/>
    </source>
</evidence>
<keyword evidence="5 8" id="KW-0408">Iron</keyword>
<comment type="cofactor">
    <cofactor evidence="1">
        <name>Fe(2+)</name>
        <dbReference type="ChEBI" id="CHEBI:29033"/>
    </cofactor>
</comment>
<evidence type="ECO:0000256" key="3">
    <source>
        <dbReference type="ARBA" id="ARBA00022723"/>
    </source>
</evidence>
<feature type="binding site" evidence="8">
    <location>
        <position position="289"/>
    </location>
    <ligand>
        <name>Fe cation</name>
        <dbReference type="ChEBI" id="CHEBI:24875"/>
    </ligand>
</feature>
<reference evidence="11" key="1">
    <citation type="journal article" date="2014" name="Int. J. Syst. Evol. Microbiol.">
        <title>Complete genome sequence of Corynebacterium casei LMG S-19264T (=DSM 44701T), isolated from a smear-ripened cheese.</title>
        <authorList>
            <consortium name="US DOE Joint Genome Institute (JGI-PGF)"/>
            <person name="Walter F."/>
            <person name="Albersmeier A."/>
            <person name="Kalinowski J."/>
            <person name="Ruckert C."/>
        </authorList>
    </citation>
    <scope>NUCLEOTIDE SEQUENCE</scope>
    <source>
        <strain evidence="11">JCM 3131</strain>
    </source>
</reference>
<keyword evidence="6" id="KW-0045">Antibiotic biosynthesis</keyword>
<dbReference type="GO" id="GO:0017000">
    <property type="term" value="P:antibiotic biosynthetic process"/>
    <property type="evidence" value="ECO:0007669"/>
    <property type="project" value="UniProtKB-KW"/>
</dbReference>
<proteinExistence type="inferred from homology"/>
<evidence type="ECO:0000256" key="4">
    <source>
        <dbReference type="ARBA" id="ARBA00023002"/>
    </source>
</evidence>
<feature type="binding site" evidence="8">
    <location>
        <position position="158"/>
    </location>
    <ligand>
        <name>Fe cation</name>
        <dbReference type="ChEBI" id="CHEBI:24875"/>
    </ligand>
</feature>
<accession>A0A918BCL3</accession>
<dbReference type="PIRSF" id="PIRSF019543">
    <property type="entry name" value="Clavaminate_syn"/>
    <property type="match status" value="1"/>
</dbReference>
<evidence type="ECO:0000259" key="10">
    <source>
        <dbReference type="Pfam" id="PF02668"/>
    </source>
</evidence>